<name>A0AAV0USN5_9STRA</name>
<dbReference type="EMBL" id="CANTFM010001479">
    <property type="protein sequence ID" value="CAI5739936.1"/>
    <property type="molecule type" value="Genomic_DNA"/>
</dbReference>
<sequence>MTSMPPPSEPSNKRKRKRQSRLKGLSTSSSCPPSSTSSLLVATQLETLENWHRALTIDLREVRREGSRIRKELEKVEDTVEAAVEKAERCALQAQQAQEHVLEVTQAKAKAVEETESQFQAAGARYETEIKTVNKRLTLLDKKLERYMQRSMNEELLMTHLTEFQEQYEHELRKVREDQETVLRAQKKHVKQMERRLMVKFGTEKNETKRMDKLERMVQTLRDENARLSQRVRQVATRQEMQVLQQQVEVTKKENQDEHGRTRLDLYSFKDRVGNIEKRVADTDHQVLEIVKAVEDVTALSTQAHPLPKPALSPRLPLDLVRQADLDGIHEVIRRINRDFQAVAVDFTSLAKKTEIRASQQEQHAEAKLKELSTQLFDALSHDSRLHAAGSSRLKDAIFDVQNEYGELDQRIKRLEDDVQQVTAACVQVRPPQDHGEGRGWRYRHNLPLLSTRWEPPMPATFRNCQERPSRYEPAPVTRKNLTPPHEPPHLAVFRGHRGGQLEAVVGVHPAINHGVLLEKILHTAILDRLHLLRMVVSVSMTANLVPEVTMKGMLQPMHPRNQ</sequence>
<dbReference type="AlphaFoldDB" id="A0AAV0USN5"/>
<proteinExistence type="predicted"/>
<comment type="caution">
    <text evidence="3">The sequence shown here is derived from an EMBL/GenBank/DDBJ whole genome shotgun (WGS) entry which is preliminary data.</text>
</comment>
<feature type="region of interest" description="Disordered" evidence="2">
    <location>
        <begin position="1"/>
        <end position="36"/>
    </location>
</feature>
<keyword evidence="4" id="KW-1185">Reference proteome</keyword>
<evidence type="ECO:0008006" key="5">
    <source>
        <dbReference type="Google" id="ProtNLM"/>
    </source>
</evidence>
<gene>
    <name evidence="3" type="ORF">PDE001_LOCUS7348</name>
</gene>
<feature type="coiled-coil region" evidence="1">
    <location>
        <begin position="176"/>
        <end position="238"/>
    </location>
</feature>
<feature type="coiled-coil region" evidence="1">
    <location>
        <begin position="398"/>
        <end position="425"/>
    </location>
</feature>
<evidence type="ECO:0000313" key="4">
    <source>
        <dbReference type="Proteomes" id="UP001162029"/>
    </source>
</evidence>
<evidence type="ECO:0000256" key="2">
    <source>
        <dbReference type="SAM" id="MobiDB-lite"/>
    </source>
</evidence>
<reference evidence="3" key="1">
    <citation type="submission" date="2022-12" db="EMBL/GenBank/DDBJ databases">
        <authorList>
            <person name="Webb A."/>
        </authorList>
    </citation>
    <scope>NUCLEOTIDE SEQUENCE</scope>
    <source>
        <strain evidence="3">Pd1</strain>
    </source>
</reference>
<feature type="coiled-coil region" evidence="1">
    <location>
        <begin position="59"/>
        <end position="93"/>
    </location>
</feature>
<organism evidence="3 4">
    <name type="scientific">Peronospora destructor</name>
    <dbReference type="NCBI Taxonomy" id="86335"/>
    <lineage>
        <taxon>Eukaryota</taxon>
        <taxon>Sar</taxon>
        <taxon>Stramenopiles</taxon>
        <taxon>Oomycota</taxon>
        <taxon>Peronosporomycetes</taxon>
        <taxon>Peronosporales</taxon>
        <taxon>Peronosporaceae</taxon>
        <taxon>Peronospora</taxon>
    </lineage>
</organism>
<evidence type="ECO:0000256" key="1">
    <source>
        <dbReference type="SAM" id="Coils"/>
    </source>
</evidence>
<evidence type="ECO:0000313" key="3">
    <source>
        <dbReference type="EMBL" id="CAI5739936.1"/>
    </source>
</evidence>
<accession>A0AAV0USN5</accession>
<feature type="compositionally biased region" description="Low complexity" evidence="2">
    <location>
        <begin position="26"/>
        <end position="36"/>
    </location>
</feature>
<dbReference type="Proteomes" id="UP001162029">
    <property type="component" value="Unassembled WGS sequence"/>
</dbReference>
<keyword evidence="1" id="KW-0175">Coiled coil</keyword>
<protein>
    <recommendedName>
        <fullName evidence="5">Cilia- and flagella-associated protein 157</fullName>
    </recommendedName>
</protein>